<reference evidence="1" key="1">
    <citation type="journal article" date="2012" name="Nature">
        <title>The tomato genome sequence provides insights into fleshy fruit evolution.</title>
        <authorList>
            <consortium name="Tomato Genome Consortium"/>
        </authorList>
    </citation>
    <scope>NUCLEOTIDE SEQUENCE [LARGE SCALE GENOMIC DNA]</scope>
    <source>
        <strain evidence="1">cv. Heinz 1706</strain>
    </source>
</reference>
<dbReference type="PhylomeDB" id="K4C174"/>
<dbReference type="InParanoid" id="K4C174"/>
<accession>K4C174</accession>
<dbReference type="Proteomes" id="UP000004994">
    <property type="component" value="Chromosome 5"/>
</dbReference>
<keyword evidence="2" id="KW-1185">Reference proteome</keyword>
<proteinExistence type="predicted"/>
<protein>
    <submittedName>
        <fullName evidence="1">Uncharacterized protein</fullName>
    </submittedName>
</protein>
<organism evidence="1">
    <name type="scientific">Solanum lycopersicum</name>
    <name type="common">Tomato</name>
    <name type="synonym">Lycopersicon esculentum</name>
    <dbReference type="NCBI Taxonomy" id="4081"/>
    <lineage>
        <taxon>Eukaryota</taxon>
        <taxon>Viridiplantae</taxon>
        <taxon>Streptophyta</taxon>
        <taxon>Embryophyta</taxon>
        <taxon>Tracheophyta</taxon>
        <taxon>Spermatophyta</taxon>
        <taxon>Magnoliopsida</taxon>
        <taxon>eudicotyledons</taxon>
        <taxon>Gunneridae</taxon>
        <taxon>Pentapetalae</taxon>
        <taxon>asterids</taxon>
        <taxon>lamiids</taxon>
        <taxon>Solanales</taxon>
        <taxon>Solanaceae</taxon>
        <taxon>Solanoideae</taxon>
        <taxon>Solaneae</taxon>
        <taxon>Solanum</taxon>
        <taxon>Solanum subgen. Lycopersicon</taxon>
    </lineage>
</organism>
<evidence type="ECO:0000313" key="1">
    <source>
        <dbReference type="EnsemblPlants" id="Solyc05g050420.1.1"/>
    </source>
</evidence>
<dbReference type="Gramene" id="Solyc05g050420.1.1">
    <property type="protein sequence ID" value="Solyc05g050420.1.1"/>
    <property type="gene ID" value="Solyc05g050420.1"/>
</dbReference>
<dbReference type="AlphaFoldDB" id="K4C174"/>
<reference evidence="1" key="2">
    <citation type="submission" date="2015-06" db="UniProtKB">
        <authorList>
            <consortium name="EnsemblPlants"/>
        </authorList>
    </citation>
    <scope>IDENTIFICATION</scope>
    <source>
        <strain evidence="1">cv. Heinz 1706</strain>
    </source>
</reference>
<dbReference type="PaxDb" id="4081-Solyc05g050420.1.1"/>
<evidence type="ECO:0000313" key="2">
    <source>
        <dbReference type="Proteomes" id="UP000004994"/>
    </source>
</evidence>
<dbReference type="HOGENOM" id="CLU_1952614_0_0_1"/>
<name>K4C174_SOLLC</name>
<dbReference type="EnsemblPlants" id="Solyc05g050420.1.1">
    <property type="protein sequence ID" value="Solyc05g050420.1.1"/>
    <property type="gene ID" value="Solyc05g050420.1"/>
</dbReference>
<sequence length="129" mass="15353">MKDKQKRKITNHWYVDYKICCTNLKGSKSEEVGRFIKQLLEASPDILRESLIHVMIEFLLIILTDGLKAIVIRHDKLFVPLARVRQLTKEMYTEGVKLRNVTLSMRQSNMSYRSFNLWRRELDTSVLYF</sequence>